<evidence type="ECO:0000256" key="2">
    <source>
        <dbReference type="SAM" id="Phobius"/>
    </source>
</evidence>
<feature type="transmembrane region" description="Helical" evidence="2">
    <location>
        <begin position="167"/>
        <end position="186"/>
    </location>
</feature>
<feature type="transmembrane region" description="Helical" evidence="2">
    <location>
        <begin position="430"/>
        <end position="452"/>
    </location>
</feature>
<accession>R7VHW0</accession>
<feature type="transmembrane region" description="Helical" evidence="2">
    <location>
        <begin position="338"/>
        <end position="357"/>
    </location>
</feature>
<dbReference type="EnsemblMetazoa" id="CapteT171191">
    <property type="protein sequence ID" value="CapteP171191"/>
    <property type="gene ID" value="CapteG171191"/>
</dbReference>
<name>R7VHW0_CAPTE</name>
<dbReference type="Proteomes" id="UP000014760">
    <property type="component" value="Unassembled WGS sequence"/>
</dbReference>
<feature type="transmembrane region" description="Helical" evidence="2">
    <location>
        <begin position="369"/>
        <end position="389"/>
    </location>
</feature>
<feature type="transmembrane region" description="Helical" evidence="2">
    <location>
        <begin position="304"/>
        <end position="326"/>
    </location>
</feature>
<keyword evidence="2" id="KW-0812">Transmembrane</keyword>
<feature type="transmembrane region" description="Helical" evidence="2">
    <location>
        <begin position="102"/>
        <end position="129"/>
    </location>
</feature>
<keyword evidence="2" id="KW-1133">Transmembrane helix</keyword>
<protein>
    <recommendedName>
        <fullName evidence="3">Major facilitator superfamily (MFS) profile domain-containing protein</fullName>
    </recommendedName>
</protein>
<dbReference type="CDD" id="cd17352">
    <property type="entry name" value="MFS_MCT_SLC16"/>
    <property type="match status" value="1"/>
</dbReference>
<evidence type="ECO:0000313" key="5">
    <source>
        <dbReference type="EnsemblMetazoa" id="CapteP171191"/>
    </source>
</evidence>
<feature type="domain" description="Major facilitator superfamily (MFS) profile" evidence="3">
    <location>
        <begin position="1"/>
        <end position="484"/>
    </location>
</feature>
<evidence type="ECO:0000256" key="1">
    <source>
        <dbReference type="ARBA" id="ARBA00004141"/>
    </source>
</evidence>
<reference evidence="6" key="1">
    <citation type="submission" date="2012-12" db="EMBL/GenBank/DDBJ databases">
        <authorList>
            <person name="Hellsten U."/>
            <person name="Grimwood J."/>
            <person name="Chapman J.A."/>
            <person name="Shapiro H."/>
            <person name="Aerts A."/>
            <person name="Otillar R.P."/>
            <person name="Terry A.Y."/>
            <person name="Boore J.L."/>
            <person name="Simakov O."/>
            <person name="Marletaz F."/>
            <person name="Cho S.-J."/>
            <person name="Edsinger-Gonzales E."/>
            <person name="Havlak P."/>
            <person name="Kuo D.-H."/>
            <person name="Larsson T."/>
            <person name="Lv J."/>
            <person name="Arendt D."/>
            <person name="Savage R."/>
            <person name="Osoegawa K."/>
            <person name="de Jong P."/>
            <person name="Lindberg D.R."/>
            <person name="Seaver E.C."/>
            <person name="Weisblat D.A."/>
            <person name="Putnam N.H."/>
            <person name="Grigoriev I.V."/>
            <person name="Rokhsar D.S."/>
        </authorList>
    </citation>
    <scope>NUCLEOTIDE SEQUENCE</scope>
    <source>
        <strain evidence="6">I ESC-2004</strain>
    </source>
</reference>
<gene>
    <name evidence="4" type="ORF">CAPTEDRAFT_171191</name>
</gene>
<dbReference type="InterPro" id="IPR050327">
    <property type="entry name" value="Proton-linked_MCT"/>
</dbReference>
<evidence type="ECO:0000259" key="3">
    <source>
        <dbReference type="PROSITE" id="PS50850"/>
    </source>
</evidence>
<organism evidence="4">
    <name type="scientific">Capitella teleta</name>
    <name type="common">Polychaete worm</name>
    <dbReference type="NCBI Taxonomy" id="283909"/>
    <lineage>
        <taxon>Eukaryota</taxon>
        <taxon>Metazoa</taxon>
        <taxon>Spiralia</taxon>
        <taxon>Lophotrochozoa</taxon>
        <taxon>Annelida</taxon>
        <taxon>Polychaeta</taxon>
        <taxon>Sedentaria</taxon>
        <taxon>Scolecida</taxon>
        <taxon>Capitellidae</taxon>
        <taxon>Capitella</taxon>
    </lineage>
</organism>
<evidence type="ECO:0000313" key="6">
    <source>
        <dbReference type="Proteomes" id="UP000014760"/>
    </source>
</evidence>
<dbReference type="PROSITE" id="PS50850">
    <property type="entry name" value="MFS"/>
    <property type="match status" value="1"/>
</dbReference>
<dbReference type="SUPFAM" id="SSF103473">
    <property type="entry name" value="MFS general substrate transporter"/>
    <property type="match status" value="1"/>
</dbReference>
<feature type="transmembrane region" description="Helical" evidence="2">
    <location>
        <begin position="136"/>
        <end position="155"/>
    </location>
</feature>
<feature type="transmembrane region" description="Helical" evidence="2">
    <location>
        <begin position="50"/>
        <end position="71"/>
    </location>
</feature>
<dbReference type="GO" id="GO:0008028">
    <property type="term" value="F:monocarboxylic acid transmembrane transporter activity"/>
    <property type="evidence" value="ECO:0007669"/>
    <property type="project" value="TreeGrafter"/>
</dbReference>
<dbReference type="Pfam" id="PF07690">
    <property type="entry name" value="MFS_1"/>
    <property type="match status" value="1"/>
</dbReference>
<dbReference type="Gene3D" id="1.20.1250.20">
    <property type="entry name" value="MFS general substrate transporter like domains"/>
    <property type="match status" value="1"/>
</dbReference>
<reference evidence="4 6" key="2">
    <citation type="journal article" date="2013" name="Nature">
        <title>Insights into bilaterian evolution from three spiralian genomes.</title>
        <authorList>
            <person name="Simakov O."/>
            <person name="Marletaz F."/>
            <person name="Cho S.J."/>
            <person name="Edsinger-Gonzales E."/>
            <person name="Havlak P."/>
            <person name="Hellsten U."/>
            <person name="Kuo D.H."/>
            <person name="Larsson T."/>
            <person name="Lv J."/>
            <person name="Arendt D."/>
            <person name="Savage R."/>
            <person name="Osoegawa K."/>
            <person name="de Jong P."/>
            <person name="Grimwood J."/>
            <person name="Chapman J.A."/>
            <person name="Shapiro H."/>
            <person name="Aerts A."/>
            <person name="Otillar R.P."/>
            <person name="Terry A.Y."/>
            <person name="Boore J.L."/>
            <person name="Grigoriev I.V."/>
            <person name="Lindberg D.R."/>
            <person name="Seaver E.C."/>
            <person name="Weisblat D.A."/>
            <person name="Putnam N.H."/>
            <person name="Rokhsar D.S."/>
        </authorList>
    </citation>
    <scope>NUCLEOTIDE SEQUENCE</scope>
    <source>
        <strain evidence="4 6">I ESC-2004</strain>
    </source>
</reference>
<sequence>MVRALDGGWGWIVLFASFLNSVILDGVCFSFGIFFLEYLDHFQENKGKTAWIGSVLNGTYMIMGPIAGALANKFGCRPVTIVGSIWSTIAFFASTYSPNINVLILTYGVLGGMGFGLMYLPAIVIVGFYFDKRRAFATGIATCGSGIGAFVFAPLCQVLIQTYAWRGAQWIIAGLVLNGVIIGAVFRPLTHAESDRHHGRTRKLTVCSYEEENVIYTRPDVTASKAAEVLSKAPTPNEDHISAVASSHNLSVISSCEHLHESLPSNTLHTKSNNKVDSCMHVIKDLFKEVSKSMDVSVLKNPVFVVYGVSCILCMKGFFVPFIYLVDKAVETGYSKTHAAMLLSMLGITNTVGRVVAGWVSDRPWADCLLINNVALIVGGLSTMAVPFLDEYWMLVAYATVFGLCIAAFVSLRSVILVDLIGIQRLTSSFGILVMCQGISSFVGAPIAGSLFDLTGSYNVSFFVAGVSIALAGLICLPLRRLHRWDLNRKSGPHEAAHESLISMDVKSENSTK</sequence>
<dbReference type="EMBL" id="KB293867">
    <property type="protein sequence ID" value="ELU15285.1"/>
    <property type="molecule type" value="Genomic_DNA"/>
</dbReference>
<dbReference type="InterPro" id="IPR020846">
    <property type="entry name" value="MFS_dom"/>
</dbReference>
<dbReference type="InterPro" id="IPR036259">
    <property type="entry name" value="MFS_trans_sf"/>
</dbReference>
<feature type="transmembrane region" description="Helical" evidence="2">
    <location>
        <begin position="458"/>
        <end position="479"/>
    </location>
</feature>
<dbReference type="GO" id="GO:0016020">
    <property type="term" value="C:membrane"/>
    <property type="evidence" value="ECO:0007669"/>
    <property type="project" value="UniProtKB-SubCell"/>
</dbReference>
<comment type="subcellular location">
    <subcellularLocation>
        <location evidence="1">Membrane</location>
        <topology evidence="1">Multi-pass membrane protein</topology>
    </subcellularLocation>
</comment>
<reference evidence="5" key="3">
    <citation type="submission" date="2015-06" db="UniProtKB">
        <authorList>
            <consortium name="EnsemblMetazoa"/>
        </authorList>
    </citation>
    <scope>IDENTIFICATION</scope>
</reference>
<feature type="transmembrane region" description="Helical" evidence="2">
    <location>
        <begin position="78"/>
        <end position="96"/>
    </location>
</feature>
<keyword evidence="2" id="KW-0472">Membrane</keyword>
<dbReference type="HOGENOM" id="CLU_001265_59_2_1"/>
<evidence type="ECO:0000313" key="4">
    <source>
        <dbReference type="EMBL" id="ELU15285.1"/>
    </source>
</evidence>
<dbReference type="PANTHER" id="PTHR11360">
    <property type="entry name" value="MONOCARBOXYLATE TRANSPORTER"/>
    <property type="match status" value="1"/>
</dbReference>
<proteinExistence type="predicted"/>
<dbReference type="OrthoDB" id="6509908at2759"/>
<feature type="transmembrane region" description="Helical" evidence="2">
    <location>
        <begin position="12"/>
        <end position="38"/>
    </location>
</feature>
<dbReference type="InterPro" id="IPR011701">
    <property type="entry name" value="MFS"/>
</dbReference>
<feature type="transmembrane region" description="Helical" evidence="2">
    <location>
        <begin position="395"/>
        <end position="418"/>
    </location>
</feature>
<dbReference type="EMBL" id="AMQN01004568">
    <property type="status" value="NOT_ANNOTATED_CDS"/>
    <property type="molecule type" value="Genomic_DNA"/>
</dbReference>
<keyword evidence="6" id="KW-1185">Reference proteome</keyword>
<dbReference type="AlphaFoldDB" id="R7VHW0"/>
<dbReference type="OMA" id="HENIDSR"/>
<dbReference type="PANTHER" id="PTHR11360:SF284">
    <property type="entry name" value="EG:103B4.3 PROTEIN-RELATED"/>
    <property type="match status" value="1"/>
</dbReference>